<feature type="binding site" evidence="5">
    <location>
        <position position="208"/>
    </location>
    <ligand>
        <name>L-homoserine</name>
        <dbReference type="ChEBI" id="CHEBI:57476"/>
    </ligand>
</feature>
<evidence type="ECO:0000313" key="9">
    <source>
        <dbReference type="EMBL" id="MBE1609243.1"/>
    </source>
</evidence>
<dbReference type="EMBL" id="JADBEM010000001">
    <property type="protein sequence ID" value="MBE1609243.1"/>
    <property type="molecule type" value="Genomic_DNA"/>
</dbReference>
<evidence type="ECO:0000256" key="1">
    <source>
        <dbReference type="ARBA" id="ARBA00006753"/>
    </source>
</evidence>
<feature type="binding site" evidence="5">
    <location>
        <begin position="12"/>
        <end position="17"/>
    </location>
    <ligand>
        <name>NADP(+)</name>
        <dbReference type="ChEBI" id="CHEBI:58349"/>
    </ligand>
</feature>
<dbReference type="Gene3D" id="3.30.360.10">
    <property type="entry name" value="Dihydrodipicolinate Reductase, domain 2"/>
    <property type="match status" value="1"/>
</dbReference>
<comment type="pathway">
    <text evidence="6">Amino-acid biosynthesis; L-methionine biosynthesis via de novo pathway; L-homoserine from L-aspartate: step 3/3.</text>
</comment>
<feature type="binding site" evidence="5">
    <location>
        <position position="124"/>
    </location>
    <ligand>
        <name>NADPH</name>
        <dbReference type="ChEBI" id="CHEBI:57783"/>
    </ligand>
</feature>
<dbReference type="PIRSF" id="PIRSF036497">
    <property type="entry name" value="HDH_short"/>
    <property type="match status" value="1"/>
</dbReference>
<dbReference type="InterPro" id="IPR019811">
    <property type="entry name" value="HDH_CS"/>
</dbReference>
<evidence type="ECO:0000256" key="2">
    <source>
        <dbReference type="ARBA" id="ARBA00013213"/>
    </source>
</evidence>
<evidence type="ECO:0000256" key="3">
    <source>
        <dbReference type="ARBA" id="ARBA00023002"/>
    </source>
</evidence>
<feature type="active site" description="Proton donor" evidence="4">
    <location>
        <position position="223"/>
    </location>
</feature>
<dbReference type="EC" id="1.1.1.3" evidence="2 6"/>
<comment type="caution">
    <text evidence="9">The sequence shown here is derived from an EMBL/GenBank/DDBJ whole genome shotgun (WGS) entry which is preliminary data.</text>
</comment>
<organism evidence="9 10">
    <name type="scientific">Actinopolymorpha pittospori</name>
    <dbReference type="NCBI Taxonomy" id="648752"/>
    <lineage>
        <taxon>Bacteria</taxon>
        <taxon>Bacillati</taxon>
        <taxon>Actinomycetota</taxon>
        <taxon>Actinomycetes</taxon>
        <taxon>Propionibacteriales</taxon>
        <taxon>Actinopolymorphaceae</taxon>
        <taxon>Actinopolymorpha</taxon>
    </lineage>
</organism>
<dbReference type="GO" id="GO:0009088">
    <property type="term" value="P:threonine biosynthetic process"/>
    <property type="evidence" value="ECO:0007669"/>
    <property type="project" value="UniProtKB-KW"/>
</dbReference>
<dbReference type="PANTHER" id="PTHR43331:SF1">
    <property type="entry name" value="HOMOSERINE DEHYDROGENASE"/>
    <property type="match status" value="1"/>
</dbReference>
<gene>
    <name evidence="9" type="ORF">HEB94_006091</name>
</gene>
<evidence type="ECO:0000256" key="7">
    <source>
        <dbReference type="RuleBase" id="RU004171"/>
    </source>
</evidence>
<dbReference type="InterPro" id="IPR022697">
    <property type="entry name" value="HDH_short"/>
</dbReference>
<dbReference type="InterPro" id="IPR001342">
    <property type="entry name" value="HDH_cat"/>
</dbReference>
<evidence type="ECO:0000256" key="5">
    <source>
        <dbReference type="PIRSR" id="PIRSR036497-2"/>
    </source>
</evidence>
<evidence type="ECO:0000259" key="8">
    <source>
        <dbReference type="Pfam" id="PF00742"/>
    </source>
</evidence>
<protein>
    <recommendedName>
        <fullName evidence="2 6">Homoserine dehydrogenase</fullName>
        <ecNumber evidence="2 6">1.1.1.3</ecNumber>
    </recommendedName>
</protein>
<dbReference type="GO" id="GO:0004412">
    <property type="term" value="F:homoserine dehydrogenase activity"/>
    <property type="evidence" value="ECO:0007669"/>
    <property type="project" value="UniProtKB-EC"/>
</dbReference>
<comment type="pathway">
    <text evidence="6">Amino-acid biosynthesis; L-threonine biosynthesis; L-threonine from L-aspartate: step 3/5.</text>
</comment>
<evidence type="ECO:0000256" key="4">
    <source>
        <dbReference type="PIRSR" id="PIRSR036497-1"/>
    </source>
</evidence>
<dbReference type="PANTHER" id="PTHR43331">
    <property type="entry name" value="HOMOSERINE DEHYDROGENASE"/>
    <property type="match status" value="1"/>
</dbReference>
<keyword evidence="3 6" id="KW-0560">Oxidoreductase</keyword>
<reference evidence="9" key="1">
    <citation type="submission" date="2020-10" db="EMBL/GenBank/DDBJ databases">
        <title>Sequencing the genomes of 1000 actinobacteria strains.</title>
        <authorList>
            <person name="Klenk H.-P."/>
        </authorList>
    </citation>
    <scope>NUCLEOTIDE SEQUENCE</scope>
    <source>
        <strain evidence="9">DSM 45354</strain>
    </source>
</reference>
<dbReference type="PROSITE" id="PS01042">
    <property type="entry name" value="HOMOSER_DHGENASE"/>
    <property type="match status" value="1"/>
</dbReference>
<sequence>MMVPDVPVLLLGYGPVGMAYAELLARVSKAAVSKAAVPDVTGQRGGGLRLAAVVGRSAQCVVGEDGVRPRAEWEPRTPLADLLDQTGARVVVQATPSHPDLAAPAVEDALTAWRHGAHLVTATKCHVLADWRRLRQVSTQARLGFGLSATTGAALPAADVARSALLGYDVQAVRACLNGTSTYVVDRMSEGMTLAEAVGEARRRGIAEADPSADLSGADAAGKVRILAGLLWDWDVSTLDVDLAPVDEGTAAEAVAARRSGARLRPVATASLDQPGTVRVRLARVEQGDPLHAINGPEKAVSYDCGEVGVVTVSGGASSPLGAATAMLKDTLRYVTADPLRLGAP</sequence>
<dbReference type="InterPro" id="IPR036291">
    <property type="entry name" value="NAD(P)-bd_dom_sf"/>
</dbReference>
<evidence type="ECO:0000313" key="10">
    <source>
        <dbReference type="Proteomes" id="UP000638648"/>
    </source>
</evidence>
<proteinExistence type="inferred from homology"/>
<keyword evidence="6" id="KW-0028">Amino-acid biosynthesis</keyword>
<accession>A0A927RMR8</accession>
<comment type="similarity">
    <text evidence="1 7">Belongs to the homoserine dehydrogenase family.</text>
</comment>
<dbReference type="GO" id="GO:0009086">
    <property type="term" value="P:methionine biosynthetic process"/>
    <property type="evidence" value="ECO:0007669"/>
    <property type="project" value="UniProtKB-KW"/>
</dbReference>
<dbReference type="Pfam" id="PF00742">
    <property type="entry name" value="Homoserine_dh"/>
    <property type="match status" value="1"/>
</dbReference>
<keyword evidence="10" id="KW-1185">Reference proteome</keyword>
<keyword evidence="6" id="KW-0791">Threonine biosynthesis</keyword>
<dbReference type="SUPFAM" id="SSF55347">
    <property type="entry name" value="Glyceraldehyde-3-phosphate dehydrogenase-like, C-terminal domain"/>
    <property type="match status" value="1"/>
</dbReference>
<comment type="catalytic activity">
    <reaction evidence="6">
        <text>L-homoserine + NADP(+) = L-aspartate 4-semialdehyde + NADPH + H(+)</text>
        <dbReference type="Rhea" id="RHEA:15761"/>
        <dbReference type="ChEBI" id="CHEBI:15378"/>
        <dbReference type="ChEBI" id="CHEBI:57476"/>
        <dbReference type="ChEBI" id="CHEBI:57783"/>
        <dbReference type="ChEBI" id="CHEBI:58349"/>
        <dbReference type="ChEBI" id="CHEBI:537519"/>
        <dbReference type="EC" id="1.1.1.3"/>
    </reaction>
</comment>
<dbReference type="Proteomes" id="UP000638648">
    <property type="component" value="Unassembled WGS sequence"/>
</dbReference>
<feature type="domain" description="Homoserine dehydrogenase catalytic" evidence="8">
    <location>
        <begin position="156"/>
        <end position="332"/>
    </location>
</feature>
<evidence type="ECO:0000256" key="6">
    <source>
        <dbReference type="RuleBase" id="RU000579"/>
    </source>
</evidence>
<keyword evidence="5 6" id="KW-0521">NADP</keyword>
<name>A0A927RMR8_9ACTN</name>
<dbReference type="SUPFAM" id="SSF51735">
    <property type="entry name" value="NAD(P)-binding Rossmann-fold domains"/>
    <property type="match status" value="1"/>
</dbReference>
<keyword evidence="6" id="KW-0486">Methionine biosynthesis</keyword>
<dbReference type="AlphaFoldDB" id="A0A927RMR8"/>
<dbReference type="Gene3D" id="3.40.50.720">
    <property type="entry name" value="NAD(P)-binding Rossmann-like Domain"/>
    <property type="match status" value="1"/>
</dbReference>